<accession>A0A284VPX5</accession>
<feature type="transmembrane region" description="Helical" evidence="1">
    <location>
        <begin position="107"/>
        <end position="126"/>
    </location>
</feature>
<keyword evidence="1" id="KW-0812">Transmembrane</keyword>
<evidence type="ECO:0000313" key="3">
    <source>
        <dbReference type="Proteomes" id="UP000218615"/>
    </source>
</evidence>
<keyword evidence="1" id="KW-0472">Membrane</keyword>
<dbReference type="OrthoDB" id="141787at2157"/>
<feature type="transmembrane region" description="Helical" evidence="1">
    <location>
        <begin position="12"/>
        <end position="30"/>
    </location>
</feature>
<dbReference type="RefSeq" id="WP_096206030.1">
    <property type="nucleotide sequence ID" value="NZ_FZMP01000177.1"/>
</dbReference>
<dbReference type="InterPro" id="IPR019235">
    <property type="entry name" value="DUF2178_TM"/>
</dbReference>
<protein>
    <recommendedName>
        <fullName evidence="4">DUF2178 domain-containing protein</fullName>
    </recommendedName>
</protein>
<evidence type="ECO:0008006" key="4">
    <source>
        <dbReference type="Google" id="ProtNLM"/>
    </source>
</evidence>
<dbReference type="AlphaFoldDB" id="A0A284VPX5"/>
<name>A0A284VPX5_9EURY</name>
<dbReference type="Pfam" id="PF09946">
    <property type="entry name" value="DUF2178"/>
    <property type="match status" value="1"/>
</dbReference>
<reference evidence="3" key="1">
    <citation type="submission" date="2017-06" db="EMBL/GenBank/DDBJ databases">
        <authorList>
            <person name="Cremers G."/>
        </authorList>
    </citation>
    <scope>NUCLEOTIDE SEQUENCE [LARGE SCALE GENOMIC DNA]</scope>
</reference>
<feature type="transmembrane region" description="Helical" evidence="1">
    <location>
        <begin position="36"/>
        <end position="54"/>
    </location>
</feature>
<dbReference type="EMBL" id="FZMP01000177">
    <property type="protein sequence ID" value="SNQ61325.1"/>
    <property type="molecule type" value="Genomic_DNA"/>
</dbReference>
<evidence type="ECO:0000313" key="2">
    <source>
        <dbReference type="EMBL" id="SNQ61325.1"/>
    </source>
</evidence>
<organism evidence="2 3">
    <name type="scientific">Candidatus Methanoperedens nitratireducens</name>
    <dbReference type="NCBI Taxonomy" id="1392998"/>
    <lineage>
        <taxon>Archaea</taxon>
        <taxon>Methanobacteriati</taxon>
        <taxon>Methanobacteriota</taxon>
        <taxon>Stenosarchaea group</taxon>
        <taxon>Methanomicrobia</taxon>
        <taxon>Methanosarcinales</taxon>
        <taxon>ANME-2 cluster</taxon>
        <taxon>Candidatus Methanoperedentaceae</taxon>
        <taxon>Candidatus Methanoperedens</taxon>
    </lineage>
</organism>
<dbReference type="Proteomes" id="UP000218615">
    <property type="component" value="Unassembled WGS sequence"/>
</dbReference>
<keyword evidence="3" id="KW-1185">Reference proteome</keyword>
<feature type="transmembrane region" description="Helical" evidence="1">
    <location>
        <begin position="75"/>
        <end position="95"/>
    </location>
</feature>
<gene>
    <name evidence="2" type="ORF">MNV_320012</name>
</gene>
<evidence type="ECO:0000256" key="1">
    <source>
        <dbReference type="SAM" id="Phobius"/>
    </source>
</evidence>
<sequence>MTIQREIEKANDVWLILVWIYIAAAVYSILYSSFFFKEVIMSAAGVGLLANYFIRNRKYKDDVKTDEMAKRISGMSSNFAFITAIAVIAVLSIALDDNPGLIDAKGVLVLLAAVIVVSKIAGHLYYTKVKKEIGF</sequence>
<proteinExistence type="predicted"/>
<keyword evidence="1" id="KW-1133">Transmembrane helix</keyword>